<evidence type="ECO:0000313" key="8">
    <source>
        <dbReference type="EMBL" id="BCR90625.1"/>
    </source>
</evidence>
<feature type="region of interest" description="Disordered" evidence="6">
    <location>
        <begin position="1"/>
        <end position="36"/>
    </location>
</feature>
<keyword evidence="9" id="KW-1185">Reference proteome</keyword>
<dbReference type="GO" id="GO:0015123">
    <property type="term" value="F:acetate transmembrane transporter activity"/>
    <property type="evidence" value="ECO:0007669"/>
    <property type="project" value="TreeGrafter"/>
</dbReference>
<dbReference type="GO" id="GO:0005886">
    <property type="term" value="C:plasma membrane"/>
    <property type="evidence" value="ECO:0007669"/>
    <property type="project" value="TreeGrafter"/>
</dbReference>
<dbReference type="RefSeq" id="XP_043139147.1">
    <property type="nucleotide sequence ID" value="XM_043281693.1"/>
</dbReference>
<evidence type="ECO:0008006" key="10">
    <source>
        <dbReference type="Google" id="ProtNLM"/>
    </source>
</evidence>
<dbReference type="AlphaFoldDB" id="A0A7R7VTV5"/>
<evidence type="ECO:0000256" key="2">
    <source>
        <dbReference type="ARBA" id="ARBA00005587"/>
    </source>
</evidence>
<feature type="transmembrane region" description="Helical" evidence="7">
    <location>
        <begin position="257"/>
        <end position="276"/>
    </location>
</feature>
<dbReference type="PROSITE" id="PS01114">
    <property type="entry name" value="GPR1_FUN34_YAAH"/>
    <property type="match status" value="1"/>
</dbReference>
<dbReference type="InterPro" id="IPR051633">
    <property type="entry name" value="AceTr"/>
</dbReference>
<comment type="similarity">
    <text evidence="2">Belongs to the acetate uptake transporter (AceTr) (TC 2.A.96) family.</text>
</comment>
<evidence type="ECO:0000256" key="6">
    <source>
        <dbReference type="SAM" id="MobiDB-lite"/>
    </source>
</evidence>
<feature type="transmembrane region" description="Helical" evidence="7">
    <location>
        <begin position="130"/>
        <end position="153"/>
    </location>
</feature>
<dbReference type="PANTHER" id="PTHR31123">
    <property type="entry name" value="ACCUMULATION OF DYADS PROTEIN 2-RELATED"/>
    <property type="match status" value="1"/>
</dbReference>
<feature type="transmembrane region" description="Helical" evidence="7">
    <location>
        <begin position="203"/>
        <end position="236"/>
    </location>
</feature>
<keyword evidence="4 7" id="KW-1133">Transmembrane helix</keyword>
<evidence type="ECO:0000256" key="3">
    <source>
        <dbReference type="ARBA" id="ARBA00022692"/>
    </source>
</evidence>
<dbReference type="EMBL" id="AP024421">
    <property type="protein sequence ID" value="BCR90625.1"/>
    <property type="molecule type" value="Genomic_DNA"/>
</dbReference>
<feature type="compositionally biased region" description="Polar residues" evidence="6">
    <location>
        <begin position="10"/>
        <end position="34"/>
    </location>
</feature>
<feature type="transmembrane region" description="Helical" evidence="7">
    <location>
        <begin position="105"/>
        <end position="124"/>
    </location>
</feature>
<dbReference type="InterPro" id="IPR000791">
    <property type="entry name" value="Gpr1/Fun34/SatP-like"/>
</dbReference>
<gene>
    <name evidence="8" type="ORF">ACHE_60511A</name>
</gene>
<dbReference type="InterPro" id="IPR047622">
    <property type="entry name" value="GPR1_FUN34_YAAH"/>
</dbReference>
<protein>
    <recommendedName>
        <fullName evidence="10">GPR/FUN34 family protein</fullName>
    </recommendedName>
</protein>
<evidence type="ECO:0000256" key="4">
    <source>
        <dbReference type="ARBA" id="ARBA00022989"/>
    </source>
</evidence>
<comment type="subcellular location">
    <subcellularLocation>
        <location evidence="1">Membrane</location>
        <topology evidence="1">Multi-pass membrane protein</topology>
    </subcellularLocation>
</comment>
<evidence type="ECO:0000313" key="9">
    <source>
        <dbReference type="Proteomes" id="UP000637239"/>
    </source>
</evidence>
<dbReference type="PANTHER" id="PTHR31123:SF1">
    <property type="entry name" value="ACCUMULATION OF DYADS PROTEIN 2-RELATED"/>
    <property type="match status" value="1"/>
</dbReference>
<dbReference type="Proteomes" id="UP000637239">
    <property type="component" value="Chromosome 6"/>
</dbReference>
<organism evidence="8 9">
    <name type="scientific">Aspergillus chevalieri</name>
    <name type="common">Eurotium chevalieri</name>
    <dbReference type="NCBI Taxonomy" id="182096"/>
    <lineage>
        <taxon>Eukaryota</taxon>
        <taxon>Fungi</taxon>
        <taxon>Dikarya</taxon>
        <taxon>Ascomycota</taxon>
        <taxon>Pezizomycotina</taxon>
        <taxon>Eurotiomycetes</taxon>
        <taxon>Eurotiomycetidae</taxon>
        <taxon>Eurotiales</taxon>
        <taxon>Aspergillaceae</taxon>
        <taxon>Aspergillus</taxon>
        <taxon>Aspergillus subgen. Aspergillus</taxon>
    </lineage>
</organism>
<keyword evidence="5 7" id="KW-0472">Membrane</keyword>
<accession>A0A7R7VTV5</accession>
<dbReference type="Pfam" id="PF01184">
    <property type="entry name" value="Gpr1_Fun34_YaaH"/>
    <property type="match status" value="2"/>
</dbReference>
<keyword evidence="3 7" id="KW-0812">Transmembrane</keyword>
<sequence>MTNDVDLEKQNTITSQNNNGSPNLSHQETASSTHDYGRYGPLAQVNTASTRVPAFGGELQPGLYKSPTDRKVANPAPLGLCGFALTTFLLGLIQMQVKDIMLPNIVVGPALAYGGLVQLCAGMWEMGIGNTFGATVLSSYGGFWISIAITFIPGGFEIMPTLEKAGGGTTAMFYDSFALFLWVSPSPPSTPSKTAPNKCMQGWFIFTTIITFLTIRSTLAFFSLFLFVDLAILLLAVAYMYRDPAGMPHAQLQKAGGFFALLGAFLAWYNAFAGLADNTNSFFVVPVVHFPWSEKGRQGRKSE</sequence>
<proteinExistence type="inferred from homology"/>
<evidence type="ECO:0000256" key="7">
    <source>
        <dbReference type="SAM" id="Phobius"/>
    </source>
</evidence>
<evidence type="ECO:0000256" key="5">
    <source>
        <dbReference type="ARBA" id="ARBA00023136"/>
    </source>
</evidence>
<dbReference type="NCBIfam" id="NF038013">
    <property type="entry name" value="AceTr_1"/>
    <property type="match status" value="1"/>
</dbReference>
<dbReference type="KEGG" id="ache:ACHE_60511A"/>
<feature type="transmembrane region" description="Helical" evidence="7">
    <location>
        <begin position="76"/>
        <end position="93"/>
    </location>
</feature>
<reference evidence="8" key="2">
    <citation type="submission" date="2021-02" db="EMBL/GenBank/DDBJ databases">
        <title>Aspergillus chevalieri M1 genome sequence.</title>
        <authorList>
            <person name="Kadooka C."/>
            <person name="Mori K."/>
            <person name="Futagami T."/>
        </authorList>
    </citation>
    <scope>NUCLEOTIDE SEQUENCE</scope>
    <source>
        <strain evidence="8">M1</strain>
    </source>
</reference>
<dbReference type="GeneID" id="66984983"/>
<reference evidence="8" key="1">
    <citation type="submission" date="2021-01" db="EMBL/GenBank/DDBJ databases">
        <authorList>
            <consortium name="Aspergillus chevalieri M1 genome sequencing consortium"/>
            <person name="Kazuki M."/>
            <person name="Futagami T."/>
        </authorList>
    </citation>
    <scope>NUCLEOTIDE SEQUENCE</scope>
    <source>
        <strain evidence="8">M1</strain>
    </source>
</reference>
<name>A0A7R7VTV5_ASPCH</name>
<evidence type="ECO:0000256" key="1">
    <source>
        <dbReference type="ARBA" id="ARBA00004141"/>
    </source>
</evidence>